<evidence type="ECO:0000256" key="6">
    <source>
        <dbReference type="ARBA" id="ARBA00023119"/>
    </source>
</evidence>
<dbReference type="eggNOG" id="ENOG502S77T">
    <property type="taxonomic scope" value="Eukaryota"/>
</dbReference>
<evidence type="ECO:0000259" key="12">
    <source>
        <dbReference type="PROSITE" id="PS50041"/>
    </source>
</evidence>
<dbReference type="CDD" id="cd00037">
    <property type="entry name" value="CLECT"/>
    <property type="match status" value="1"/>
</dbReference>
<feature type="domain" description="C-type lectin" evidence="12">
    <location>
        <begin position="348"/>
        <end position="466"/>
    </location>
</feature>
<dbReference type="SUPFAM" id="SSF56988">
    <property type="entry name" value="Anthrax protective antigen"/>
    <property type="match status" value="1"/>
</dbReference>
<comment type="subcellular location">
    <subcellularLocation>
        <location evidence="1">Membrane</location>
        <topology evidence="1">Single-pass type II membrane protein</topology>
    </subcellularLocation>
</comment>
<feature type="domain" description="SRCR" evidence="13">
    <location>
        <begin position="230"/>
        <end position="325"/>
    </location>
</feature>
<keyword evidence="6" id="KW-0176">Collagen</keyword>
<dbReference type="Gene3D" id="2.60.20.10">
    <property type="entry name" value="Crystallins"/>
    <property type="match status" value="1"/>
</dbReference>
<keyword evidence="2 11" id="KW-0812">Transmembrane</keyword>
<dbReference type="InterPro" id="IPR011024">
    <property type="entry name" value="G_crystallin-like"/>
</dbReference>
<feature type="transmembrane region" description="Helical" evidence="11">
    <location>
        <begin position="44"/>
        <end position="61"/>
    </location>
</feature>
<dbReference type="InterPro" id="IPR001190">
    <property type="entry name" value="SRCR"/>
</dbReference>
<dbReference type="Pfam" id="PF01391">
    <property type="entry name" value="Collagen"/>
    <property type="match status" value="1"/>
</dbReference>
<keyword evidence="17" id="KW-1185">Reference proteome</keyword>
<name>L1I7S4_GUITC</name>
<dbReference type="AlphaFoldDB" id="L1I7S4"/>
<evidence type="ECO:0000256" key="3">
    <source>
        <dbReference type="ARBA" id="ARBA00022837"/>
    </source>
</evidence>
<evidence type="ECO:0000313" key="16">
    <source>
        <dbReference type="EnsemblProtists" id="EKX31910"/>
    </source>
</evidence>
<keyword evidence="7 11" id="KW-0472">Membrane</keyword>
<evidence type="ECO:0008006" key="18">
    <source>
        <dbReference type="Google" id="ProtNLM"/>
    </source>
</evidence>
<dbReference type="EMBL" id="JH993226">
    <property type="protein sequence ID" value="EKX31910.1"/>
    <property type="molecule type" value="Genomic_DNA"/>
</dbReference>
<keyword evidence="4" id="KW-0735">Signal-anchor</keyword>
<dbReference type="KEGG" id="gtt:GUITHDRAFT_121909"/>
<evidence type="ECO:0000256" key="5">
    <source>
        <dbReference type="ARBA" id="ARBA00022989"/>
    </source>
</evidence>
<dbReference type="SUPFAM" id="SSF56436">
    <property type="entry name" value="C-type lectin-like"/>
    <property type="match status" value="1"/>
</dbReference>
<feature type="domain" description="PA14" evidence="14">
    <location>
        <begin position="604"/>
        <end position="754"/>
    </location>
</feature>
<dbReference type="PANTHER" id="PTHR48071">
    <property type="entry name" value="SRCR DOMAIN-CONTAINING PROTEIN"/>
    <property type="match status" value="1"/>
</dbReference>
<dbReference type="PROSITE" id="PS51820">
    <property type="entry name" value="PA14"/>
    <property type="match status" value="2"/>
</dbReference>
<evidence type="ECO:0000256" key="10">
    <source>
        <dbReference type="SAM" id="MobiDB-lite"/>
    </source>
</evidence>
<dbReference type="InterPro" id="IPR016186">
    <property type="entry name" value="C-type_lectin-like/link_sf"/>
</dbReference>
<dbReference type="PROSITE" id="PS50041">
    <property type="entry name" value="C_TYPE_LECTIN_2"/>
    <property type="match status" value="1"/>
</dbReference>
<evidence type="ECO:0000256" key="1">
    <source>
        <dbReference type="ARBA" id="ARBA00004606"/>
    </source>
</evidence>
<reference evidence="16" key="3">
    <citation type="submission" date="2016-03" db="UniProtKB">
        <authorList>
            <consortium name="EnsemblProtists"/>
        </authorList>
    </citation>
    <scope>IDENTIFICATION</scope>
</reference>
<keyword evidence="3" id="KW-0106">Calcium</keyword>
<dbReference type="Proteomes" id="UP000011087">
    <property type="component" value="Unassembled WGS sequence"/>
</dbReference>
<dbReference type="SUPFAM" id="SSF49695">
    <property type="entry name" value="gamma-Crystallin-like"/>
    <property type="match status" value="1"/>
</dbReference>
<organism evidence="15">
    <name type="scientific">Guillardia theta (strain CCMP2712)</name>
    <name type="common">Cryptophyte</name>
    <dbReference type="NCBI Taxonomy" id="905079"/>
    <lineage>
        <taxon>Eukaryota</taxon>
        <taxon>Cryptophyceae</taxon>
        <taxon>Pyrenomonadales</taxon>
        <taxon>Geminigeraceae</taxon>
        <taxon>Guillardia</taxon>
    </lineage>
</organism>
<reference evidence="15 17" key="1">
    <citation type="journal article" date="2012" name="Nature">
        <title>Algal genomes reveal evolutionary mosaicism and the fate of nucleomorphs.</title>
        <authorList>
            <consortium name="DOE Joint Genome Institute"/>
            <person name="Curtis B.A."/>
            <person name="Tanifuji G."/>
            <person name="Burki F."/>
            <person name="Gruber A."/>
            <person name="Irimia M."/>
            <person name="Maruyama S."/>
            <person name="Arias M.C."/>
            <person name="Ball S.G."/>
            <person name="Gile G.H."/>
            <person name="Hirakawa Y."/>
            <person name="Hopkins J.F."/>
            <person name="Kuo A."/>
            <person name="Rensing S.A."/>
            <person name="Schmutz J."/>
            <person name="Symeonidi A."/>
            <person name="Elias M."/>
            <person name="Eveleigh R.J."/>
            <person name="Herman E.K."/>
            <person name="Klute M.J."/>
            <person name="Nakayama T."/>
            <person name="Obornik M."/>
            <person name="Reyes-Prieto A."/>
            <person name="Armbrust E.V."/>
            <person name="Aves S.J."/>
            <person name="Beiko R.G."/>
            <person name="Coutinho P."/>
            <person name="Dacks J.B."/>
            <person name="Durnford D.G."/>
            <person name="Fast N.M."/>
            <person name="Green B.R."/>
            <person name="Grisdale C.J."/>
            <person name="Hempel F."/>
            <person name="Henrissat B."/>
            <person name="Hoppner M.P."/>
            <person name="Ishida K."/>
            <person name="Kim E."/>
            <person name="Koreny L."/>
            <person name="Kroth P.G."/>
            <person name="Liu Y."/>
            <person name="Malik S.B."/>
            <person name="Maier U.G."/>
            <person name="McRose D."/>
            <person name="Mock T."/>
            <person name="Neilson J.A."/>
            <person name="Onodera N.T."/>
            <person name="Poole A.M."/>
            <person name="Pritham E.J."/>
            <person name="Richards T.A."/>
            <person name="Rocap G."/>
            <person name="Roy S.W."/>
            <person name="Sarai C."/>
            <person name="Schaack S."/>
            <person name="Shirato S."/>
            <person name="Slamovits C.H."/>
            <person name="Spencer D.F."/>
            <person name="Suzuki S."/>
            <person name="Worden A.Z."/>
            <person name="Zauner S."/>
            <person name="Barry K."/>
            <person name="Bell C."/>
            <person name="Bharti A.K."/>
            <person name="Crow J.A."/>
            <person name="Grimwood J."/>
            <person name="Kramer R."/>
            <person name="Lindquist E."/>
            <person name="Lucas S."/>
            <person name="Salamov A."/>
            <person name="McFadden G.I."/>
            <person name="Lane C.E."/>
            <person name="Keeling P.J."/>
            <person name="Gray M.W."/>
            <person name="Grigoriev I.V."/>
            <person name="Archibald J.M."/>
        </authorList>
    </citation>
    <scope>NUCLEOTIDE SEQUENCE</scope>
    <source>
        <strain evidence="15 17">CCMP2712</strain>
    </source>
</reference>
<dbReference type="SMART" id="SM00202">
    <property type="entry name" value="SR"/>
    <property type="match status" value="1"/>
</dbReference>
<dbReference type="PANTHER" id="PTHR48071:SF18">
    <property type="entry name" value="DELETED IN MALIGNANT BRAIN TUMORS 1 PROTEIN-RELATED"/>
    <property type="match status" value="1"/>
</dbReference>
<dbReference type="RefSeq" id="XP_005818890.1">
    <property type="nucleotide sequence ID" value="XM_005818833.1"/>
</dbReference>
<dbReference type="OrthoDB" id="536948at2759"/>
<dbReference type="HOGENOM" id="CLU_286447_0_0_1"/>
<protein>
    <recommendedName>
        <fullName evidence="18">PA14 domain-containing protein</fullName>
    </recommendedName>
</protein>
<evidence type="ECO:0000313" key="15">
    <source>
        <dbReference type="EMBL" id="EKX31910.1"/>
    </source>
</evidence>
<dbReference type="GeneID" id="17288627"/>
<dbReference type="PRINTS" id="PR00258">
    <property type="entry name" value="SPERACTRCPTR"/>
</dbReference>
<reference evidence="17" key="2">
    <citation type="submission" date="2012-11" db="EMBL/GenBank/DDBJ databases">
        <authorList>
            <person name="Kuo A."/>
            <person name="Curtis B.A."/>
            <person name="Tanifuji G."/>
            <person name="Burki F."/>
            <person name="Gruber A."/>
            <person name="Irimia M."/>
            <person name="Maruyama S."/>
            <person name="Arias M.C."/>
            <person name="Ball S.G."/>
            <person name="Gile G.H."/>
            <person name="Hirakawa Y."/>
            <person name="Hopkins J.F."/>
            <person name="Rensing S.A."/>
            <person name="Schmutz J."/>
            <person name="Symeonidi A."/>
            <person name="Elias M."/>
            <person name="Eveleigh R.J."/>
            <person name="Herman E.K."/>
            <person name="Klute M.J."/>
            <person name="Nakayama T."/>
            <person name="Obornik M."/>
            <person name="Reyes-Prieto A."/>
            <person name="Armbrust E.V."/>
            <person name="Aves S.J."/>
            <person name="Beiko R.G."/>
            <person name="Coutinho P."/>
            <person name="Dacks J.B."/>
            <person name="Durnford D.G."/>
            <person name="Fast N.M."/>
            <person name="Green B.R."/>
            <person name="Grisdale C."/>
            <person name="Hempe F."/>
            <person name="Henrissat B."/>
            <person name="Hoppner M.P."/>
            <person name="Ishida K.-I."/>
            <person name="Kim E."/>
            <person name="Koreny L."/>
            <person name="Kroth P.G."/>
            <person name="Liu Y."/>
            <person name="Malik S.-B."/>
            <person name="Maier U.G."/>
            <person name="McRose D."/>
            <person name="Mock T."/>
            <person name="Neilson J.A."/>
            <person name="Onodera N.T."/>
            <person name="Poole A.M."/>
            <person name="Pritham E.J."/>
            <person name="Richards T.A."/>
            <person name="Rocap G."/>
            <person name="Roy S.W."/>
            <person name="Sarai C."/>
            <person name="Schaack S."/>
            <person name="Shirato S."/>
            <person name="Slamovits C.H."/>
            <person name="Spencer D.F."/>
            <person name="Suzuki S."/>
            <person name="Worden A.Z."/>
            <person name="Zauner S."/>
            <person name="Barry K."/>
            <person name="Bell C."/>
            <person name="Bharti A.K."/>
            <person name="Crow J.A."/>
            <person name="Grimwood J."/>
            <person name="Kramer R."/>
            <person name="Lindquist E."/>
            <person name="Lucas S."/>
            <person name="Salamov A."/>
            <person name="McFadden G.I."/>
            <person name="Lane C.E."/>
            <person name="Keeling P.J."/>
            <person name="Gray M.W."/>
            <person name="Grigoriev I.V."/>
            <person name="Archibald J.M."/>
        </authorList>
    </citation>
    <scope>NUCLEOTIDE SEQUENCE</scope>
    <source>
        <strain evidence="17">CCMP2712</strain>
    </source>
</reference>
<keyword evidence="9" id="KW-0675">Receptor</keyword>
<dbReference type="Gene3D" id="3.90.182.10">
    <property type="entry name" value="Toxin - Anthrax Protective Antigen,domain 1"/>
    <property type="match status" value="1"/>
</dbReference>
<dbReference type="InterPro" id="IPR001304">
    <property type="entry name" value="C-type_lectin-like"/>
</dbReference>
<dbReference type="InterPro" id="IPR016187">
    <property type="entry name" value="CTDL_fold"/>
</dbReference>
<evidence type="ECO:0000259" key="13">
    <source>
        <dbReference type="PROSITE" id="PS50287"/>
    </source>
</evidence>
<dbReference type="Pfam" id="PF00530">
    <property type="entry name" value="SRCR"/>
    <property type="match status" value="1"/>
</dbReference>
<evidence type="ECO:0000313" key="17">
    <source>
        <dbReference type="Proteomes" id="UP000011087"/>
    </source>
</evidence>
<dbReference type="EnsemblProtists" id="EKX31910">
    <property type="protein sequence ID" value="EKX31910"/>
    <property type="gene ID" value="GUITHDRAFT_121909"/>
</dbReference>
<dbReference type="InterPro" id="IPR008160">
    <property type="entry name" value="Collagen"/>
</dbReference>
<dbReference type="Gene3D" id="2.60.120.380">
    <property type="match status" value="1"/>
</dbReference>
<feature type="domain" description="PA14" evidence="14">
    <location>
        <begin position="761"/>
        <end position="925"/>
    </location>
</feature>
<keyword evidence="8" id="KW-1015">Disulfide bond</keyword>
<dbReference type="Gene3D" id="3.10.100.10">
    <property type="entry name" value="Mannose-Binding Protein A, subunit A"/>
    <property type="match status" value="1"/>
</dbReference>
<dbReference type="Pfam" id="PF00059">
    <property type="entry name" value="Lectin_C"/>
    <property type="match status" value="1"/>
</dbReference>
<dbReference type="InterPro" id="IPR011658">
    <property type="entry name" value="PA14_dom"/>
</dbReference>
<feature type="compositionally biased region" description="Gly residues" evidence="10">
    <location>
        <begin position="184"/>
        <end position="193"/>
    </location>
</feature>
<dbReference type="GO" id="GO:0016020">
    <property type="term" value="C:membrane"/>
    <property type="evidence" value="ECO:0007669"/>
    <property type="project" value="UniProtKB-SubCell"/>
</dbReference>
<accession>L1I7S4</accession>
<evidence type="ECO:0000256" key="8">
    <source>
        <dbReference type="ARBA" id="ARBA00023157"/>
    </source>
</evidence>
<dbReference type="InterPro" id="IPR036772">
    <property type="entry name" value="SRCR-like_dom_sf"/>
</dbReference>
<evidence type="ECO:0000256" key="7">
    <source>
        <dbReference type="ARBA" id="ARBA00023136"/>
    </source>
</evidence>
<sequence length="1079" mass="118928">MTECDGMEGYSRKRASKAQEPPRAWLIMGGSLTARETTMTAKKSAVVGSLLAVIVVAALILNESAEKSVLYTAPHSEVAPFQRDLDGIRTMTNQRKTNSAALTIPAFNGEDYFDDKPIGCCHTKEEQEVWSKWIALRNRVARLEGTVRHLQNLKRTVTIQQRLSASLKGAPGPRGPQGPEGPVGPEGGMGPKGFPGPEGPRGPDGIEGPEGPRGLPGRNRCPSGVPTSYLRLTECTGGSCLVQVKHMDQWGSICADGMSQTTASIVCKELGFNKMESYQRRSGSVDKIWMTNVACNGDEQSITTCYAKWNKDSCSNSGELGVCCDGEPVRSAATRQCPTGSYLPFATDGKACYSNKYSARSFQEAQETCKLWGGELFSYEDRSELDLGRTIMGDDEPFWINMRKVRGSWLFLDGEKPNYALQRWKPGHPSSSASTDKFCAAQTKYYSSNLYIRDEKCTDNFPFLCKKFMPDHAPVKVVIPPPSTVQDMREEGQIPPACPSVGNMAVFYSGNDFTGDKAMLIAGEYPKLNEDLCDNDKALCEVKPCNLKKGTVDSLSIPEGLAVKMFSNEDYKGSSIYFYGPNEIPKLSKYSWSNKMDSVQVITVPPSKWTVRAYSSDSKLVHLESPSMLSSVGQYVVPFINFANFDAMKSRMPGLPNNNFLLQCFGEVNIENEGEYGFCTTSAQGSYLYIDGKTVVNNDGDHNEQEKCSLVKLTKGSHQVKVVYFHSNSYSVTFKAQYYGVDTGDEKLAIPSSNPAAPAPPTMSQWTMQVYTQNVDINGEPRKKVMNMVGSAVVKAIDFNSQTEIKNALPSNTKIPSDKMAVYFYGNLQVVREGDYNFCLESHNIVYLYIDDKDAVTLGDHAGKQESCGIVRLGAGAHNVKVVLVTDSSTVSILVTFSGPDTGMLKMRLRSDSPVTPEDSTQSVWLIREWQCRSTMLSDEDSMKNDKLTYLGEGHAPALDFKKDEDLKHFFSSYSSTNAVFRFYGKHTIKQAGNYNLCLTNDYNGFLYVNDKLEISSTGGWTAREKCSSVYLAAGEQKLQVRWWFNGGGDTLILEYSGPDTLGNRWLMGSADAGNPPMP</sequence>
<evidence type="ECO:0000256" key="2">
    <source>
        <dbReference type="ARBA" id="ARBA00022692"/>
    </source>
</evidence>
<evidence type="ECO:0000256" key="4">
    <source>
        <dbReference type="ARBA" id="ARBA00022968"/>
    </source>
</evidence>
<evidence type="ECO:0000259" key="14">
    <source>
        <dbReference type="PROSITE" id="PS51820"/>
    </source>
</evidence>
<gene>
    <name evidence="15" type="ORF">GUITHDRAFT_121909</name>
</gene>
<dbReference type="Pfam" id="PF07691">
    <property type="entry name" value="PA14"/>
    <property type="match status" value="1"/>
</dbReference>
<dbReference type="PROSITE" id="PS50287">
    <property type="entry name" value="SRCR_2"/>
    <property type="match status" value="1"/>
</dbReference>
<dbReference type="InterPro" id="IPR037524">
    <property type="entry name" value="PA14/GLEYA"/>
</dbReference>
<proteinExistence type="predicted"/>
<evidence type="ECO:0000256" key="9">
    <source>
        <dbReference type="ARBA" id="ARBA00023170"/>
    </source>
</evidence>
<dbReference type="SMART" id="SM00034">
    <property type="entry name" value="CLECT"/>
    <property type="match status" value="1"/>
</dbReference>
<keyword evidence="5 11" id="KW-1133">Transmembrane helix</keyword>
<feature type="region of interest" description="Disordered" evidence="10">
    <location>
        <begin position="165"/>
        <end position="222"/>
    </location>
</feature>
<dbReference type="PaxDb" id="55529-EKX31910"/>
<dbReference type="SUPFAM" id="SSF56487">
    <property type="entry name" value="SRCR-like"/>
    <property type="match status" value="1"/>
</dbReference>
<dbReference type="Gene3D" id="3.10.250.10">
    <property type="entry name" value="SRCR-like domain"/>
    <property type="match status" value="1"/>
</dbReference>
<evidence type="ECO:0000256" key="11">
    <source>
        <dbReference type="SAM" id="Phobius"/>
    </source>
</evidence>